<dbReference type="Proteomes" id="UP000708208">
    <property type="component" value="Unassembled WGS sequence"/>
</dbReference>
<proteinExistence type="predicted"/>
<keyword evidence="2" id="KW-1185">Reference proteome</keyword>
<sequence>SPQNQFLQTWRNS</sequence>
<accession>A0A8J2JYT0</accession>
<reference evidence="1" key="1">
    <citation type="submission" date="2021-06" db="EMBL/GenBank/DDBJ databases">
        <authorList>
            <person name="Hodson N. C."/>
            <person name="Mongue J. A."/>
            <person name="Jaron S. K."/>
        </authorList>
    </citation>
    <scope>NUCLEOTIDE SEQUENCE</scope>
</reference>
<gene>
    <name evidence="1" type="ORF">AFUS01_LOCUS16677</name>
</gene>
<comment type="caution">
    <text evidence="1">The sequence shown here is derived from an EMBL/GenBank/DDBJ whole genome shotgun (WGS) entry which is preliminary data.</text>
</comment>
<evidence type="ECO:0000313" key="2">
    <source>
        <dbReference type="Proteomes" id="UP000708208"/>
    </source>
</evidence>
<dbReference type="EMBL" id="CAJVCH010154321">
    <property type="protein sequence ID" value="CAG7727859.1"/>
    <property type="molecule type" value="Genomic_DNA"/>
</dbReference>
<organism evidence="1 2">
    <name type="scientific">Allacma fusca</name>
    <dbReference type="NCBI Taxonomy" id="39272"/>
    <lineage>
        <taxon>Eukaryota</taxon>
        <taxon>Metazoa</taxon>
        <taxon>Ecdysozoa</taxon>
        <taxon>Arthropoda</taxon>
        <taxon>Hexapoda</taxon>
        <taxon>Collembola</taxon>
        <taxon>Symphypleona</taxon>
        <taxon>Sminthuridae</taxon>
        <taxon>Allacma</taxon>
    </lineage>
</organism>
<feature type="non-terminal residue" evidence="1">
    <location>
        <position position="1"/>
    </location>
</feature>
<evidence type="ECO:0000313" key="1">
    <source>
        <dbReference type="EMBL" id="CAG7727859.1"/>
    </source>
</evidence>
<protein>
    <submittedName>
        <fullName evidence="1">Uncharacterized protein</fullName>
    </submittedName>
</protein>
<name>A0A8J2JYT0_9HEXA</name>